<keyword evidence="5" id="KW-1185">Reference proteome</keyword>
<name>A0ABY8G899_9GAMM</name>
<dbReference type="InterPro" id="IPR004027">
    <property type="entry name" value="SEC_C_motif"/>
</dbReference>
<dbReference type="HAMAP" id="MF_00612">
    <property type="entry name" value="UPF0225"/>
    <property type="match status" value="1"/>
</dbReference>
<dbReference type="Pfam" id="PF17775">
    <property type="entry name" value="YchJ_M-like"/>
    <property type="match status" value="1"/>
</dbReference>
<evidence type="ECO:0000313" key="4">
    <source>
        <dbReference type="EMBL" id="WFN56145.1"/>
    </source>
</evidence>
<reference evidence="4 5" key="1">
    <citation type="submission" date="2022-12" db="EMBL/GenBank/DDBJ databases">
        <title>Complete genome sequencing of Dickeya lacustris type strain LMG30899.</title>
        <authorList>
            <person name="Dobhal S."/>
            <person name="Arizala D."/>
            <person name="Arif M."/>
        </authorList>
    </citation>
    <scope>NUCLEOTIDE SEQUENCE [LARGE SCALE GENOMIC DNA]</scope>
    <source>
        <strain evidence="4 5">LMG30899</strain>
    </source>
</reference>
<dbReference type="Pfam" id="PF02810">
    <property type="entry name" value="SEC-C"/>
    <property type="match status" value="1"/>
</dbReference>
<proteinExistence type="inferred from homology"/>
<evidence type="ECO:0000259" key="3">
    <source>
        <dbReference type="Pfam" id="PF17775"/>
    </source>
</evidence>
<evidence type="ECO:0000256" key="1">
    <source>
        <dbReference type="ARBA" id="ARBA00010839"/>
    </source>
</evidence>
<dbReference type="SUPFAM" id="SSF54427">
    <property type="entry name" value="NTF2-like"/>
    <property type="match status" value="1"/>
</dbReference>
<dbReference type="InterPro" id="IPR032710">
    <property type="entry name" value="NTF2-like_dom_sf"/>
</dbReference>
<protein>
    <recommendedName>
        <fullName evidence="2">UPF0225 protein O1Q98_02135</fullName>
    </recommendedName>
</protein>
<dbReference type="PANTHER" id="PTHR33747">
    <property type="entry name" value="UPF0225 PROTEIN SCO1677"/>
    <property type="match status" value="1"/>
</dbReference>
<dbReference type="PANTHER" id="PTHR33747:SF1">
    <property type="entry name" value="ADENYLATE CYCLASE-ASSOCIATED CAP C-TERMINAL DOMAIN-CONTAINING PROTEIN"/>
    <property type="match status" value="1"/>
</dbReference>
<dbReference type="SUPFAM" id="SSF103642">
    <property type="entry name" value="Sec-C motif"/>
    <property type="match status" value="1"/>
</dbReference>
<evidence type="ECO:0000256" key="2">
    <source>
        <dbReference type="HAMAP-Rule" id="MF_00612"/>
    </source>
</evidence>
<comment type="similarity">
    <text evidence="1 2">Belongs to the UPF0225 family.</text>
</comment>
<organism evidence="4 5">
    <name type="scientific">Dickeya lacustris</name>
    <dbReference type="NCBI Taxonomy" id="2259638"/>
    <lineage>
        <taxon>Bacteria</taxon>
        <taxon>Pseudomonadati</taxon>
        <taxon>Pseudomonadota</taxon>
        <taxon>Gammaproteobacteria</taxon>
        <taxon>Enterobacterales</taxon>
        <taxon>Pectobacteriaceae</taxon>
        <taxon>Dickeya</taxon>
    </lineage>
</organism>
<sequence>MSEYCPCGSGQPYTSCCQPYLRRDINAACPDLLMRSRYTAYVLQDVDYLIGTWHPNCHAENWRDEIAASCTETHWLGLNVLAVTPGKTADEGYVEFAASYHNASSPAQPVLMRERSRFLRHHDRWYYVDGVHLQTGRNDACPCGSGKKYKKCCGH</sequence>
<dbReference type="Proteomes" id="UP001219630">
    <property type="component" value="Chromosome"/>
</dbReference>
<dbReference type="Gene3D" id="3.10.450.50">
    <property type="match status" value="1"/>
</dbReference>
<dbReference type="NCBIfam" id="NF002486">
    <property type="entry name" value="PRK01752.1"/>
    <property type="match status" value="1"/>
</dbReference>
<dbReference type="InterPro" id="IPR023006">
    <property type="entry name" value="YchJ-like"/>
</dbReference>
<dbReference type="InterPro" id="IPR048469">
    <property type="entry name" value="YchJ-like_M"/>
</dbReference>
<dbReference type="RefSeq" id="WP_125259593.1">
    <property type="nucleotide sequence ID" value="NZ_CP114280.1"/>
</dbReference>
<gene>
    <name evidence="4" type="ORF">O1Q98_02135</name>
</gene>
<dbReference type="EMBL" id="CP114280">
    <property type="protein sequence ID" value="WFN56145.1"/>
    <property type="molecule type" value="Genomic_DNA"/>
</dbReference>
<evidence type="ECO:0000313" key="5">
    <source>
        <dbReference type="Proteomes" id="UP001219630"/>
    </source>
</evidence>
<feature type="domain" description="YchJ-like middle NTF2-like" evidence="3">
    <location>
        <begin position="30"/>
        <end position="130"/>
    </location>
</feature>
<accession>A0ABY8G899</accession>
<dbReference type="NCBIfam" id="NF002449">
    <property type="entry name" value="PRK01617.1"/>
    <property type="match status" value="1"/>
</dbReference>